<protein>
    <submittedName>
        <fullName evidence="3">Protein 108-like</fullName>
    </submittedName>
</protein>
<dbReference type="PANTHER" id="PTHR35501">
    <property type="entry name" value="PROTEIN YY1"/>
    <property type="match status" value="1"/>
</dbReference>
<dbReference type="Gene3D" id="1.10.110.10">
    <property type="entry name" value="Plant lipid-transfer and hydrophobic proteins"/>
    <property type="match status" value="1"/>
</dbReference>
<evidence type="ECO:0000259" key="2">
    <source>
        <dbReference type="SMART" id="SM00499"/>
    </source>
</evidence>
<dbReference type="InterPro" id="IPR016140">
    <property type="entry name" value="Bifunc_inhib/LTP/seed_store"/>
</dbReference>
<dbReference type="PaxDb" id="4097-A0A1S4DE56"/>
<sequence length="95" mass="9975">MATTMKSVVSLWLLGMLVIVLQSRVIECQQGQTCSASLGNLNVCAPFVVPGAPNASAECCAALRSIDNDCMCNTMRISARLPSQCNLPPLSCAAN</sequence>
<dbReference type="InterPro" id="IPR036312">
    <property type="entry name" value="Bifun_inhib/LTP/seed_sf"/>
</dbReference>
<evidence type="ECO:0000313" key="3">
    <source>
        <dbReference type="RefSeq" id="XP_016511730.1"/>
    </source>
</evidence>
<organism evidence="3">
    <name type="scientific">Nicotiana tabacum</name>
    <name type="common">Common tobacco</name>
    <dbReference type="NCBI Taxonomy" id="4097"/>
    <lineage>
        <taxon>Eukaryota</taxon>
        <taxon>Viridiplantae</taxon>
        <taxon>Streptophyta</taxon>
        <taxon>Embryophyta</taxon>
        <taxon>Tracheophyta</taxon>
        <taxon>Spermatophyta</taxon>
        <taxon>Magnoliopsida</taxon>
        <taxon>eudicotyledons</taxon>
        <taxon>Gunneridae</taxon>
        <taxon>Pentapetalae</taxon>
        <taxon>asterids</taxon>
        <taxon>lamiids</taxon>
        <taxon>Solanales</taxon>
        <taxon>Solanaceae</taxon>
        <taxon>Nicotianoideae</taxon>
        <taxon>Nicotianeae</taxon>
        <taxon>Nicotiana</taxon>
    </lineage>
</organism>
<dbReference type="Pfam" id="PF00234">
    <property type="entry name" value="Tryp_alpha_amyl"/>
    <property type="match status" value="1"/>
</dbReference>
<reference evidence="3" key="1">
    <citation type="submission" date="2025-08" db="UniProtKB">
        <authorList>
            <consortium name="RefSeq"/>
        </authorList>
    </citation>
    <scope>IDENTIFICATION</scope>
</reference>
<proteinExistence type="predicted"/>
<name>A0A1S4DE56_TOBAC</name>
<dbReference type="OMA" id="QSVDHDC"/>
<dbReference type="OrthoDB" id="1873458at2759"/>
<dbReference type="SUPFAM" id="SSF47699">
    <property type="entry name" value="Bifunctional inhibitor/lipid-transfer protein/seed storage 2S albumin"/>
    <property type="match status" value="1"/>
</dbReference>
<gene>
    <name evidence="3" type="primary">LOC107828858</name>
</gene>
<dbReference type="AlphaFoldDB" id="A0A1S4DE56"/>
<dbReference type="STRING" id="4097.A0A1S4DE56"/>
<dbReference type="SMART" id="SM00499">
    <property type="entry name" value="AAI"/>
    <property type="match status" value="1"/>
</dbReference>
<dbReference type="KEGG" id="nta:107828858"/>
<feature type="domain" description="Bifunctional inhibitor/plant lipid transfer protein/seed storage helical" evidence="2">
    <location>
        <begin position="34"/>
        <end position="92"/>
    </location>
</feature>
<dbReference type="PANTHER" id="PTHR35501:SF8">
    <property type="entry name" value="PROTEIN 108"/>
    <property type="match status" value="1"/>
</dbReference>
<keyword evidence="1" id="KW-0732">Signal</keyword>
<feature type="signal peptide" evidence="1">
    <location>
        <begin position="1"/>
        <end position="28"/>
    </location>
</feature>
<evidence type="ECO:0000256" key="1">
    <source>
        <dbReference type="SAM" id="SignalP"/>
    </source>
</evidence>
<accession>A0A1S4DE56</accession>
<dbReference type="RefSeq" id="XP_016511730.1">
    <property type="nucleotide sequence ID" value="XM_016656244.1"/>
</dbReference>
<feature type="chain" id="PRO_5010299393" evidence="1">
    <location>
        <begin position="29"/>
        <end position="95"/>
    </location>
</feature>